<dbReference type="AlphaFoldDB" id="A0A437NZQ6"/>
<feature type="chain" id="PRO_5019104930" evidence="1">
    <location>
        <begin position="24"/>
        <end position="144"/>
    </location>
</feature>
<dbReference type="EMBL" id="SACP01000021">
    <property type="protein sequence ID" value="RVU15493.1"/>
    <property type="molecule type" value="Genomic_DNA"/>
</dbReference>
<proteinExistence type="predicted"/>
<organism evidence="2 3">
    <name type="scientific">Methylobacterium oryzihabitans</name>
    <dbReference type="NCBI Taxonomy" id="2499852"/>
    <lineage>
        <taxon>Bacteria</taxon>
        <taxon>Pseudomonadati</taxon>
        <taxon>Pseudomonadota</taxon>
        <taxon>Alphaproteobacteria</taxon>
        <taxon>Hyphomicrobiales</taxon>
        <taxon>Methylobacteriaceae</taxon>
        <taxon>Methylobacterium</taxon>
    </lineage>
</organism>
<comment type="caution">
    <text evidence="2">The sequence shown here is derived from an EMBL/GenBank/DDBJ whole genome shotgun (WGS) entry which is preliminary data.</text>
</comment>
<feature type="signal peptide" evidence="1">
    <location>
        <begin position="1"/>
        <end position="23"/>
    </location>
</feature>
<evidence type="ECO:0000313" key="2">
    <source>
        <dbReference type="EMBL" id="RVU15493.1"/>
    </source>
</evidence>
<reference evidence="2 3" key="1">
    <citation type="submission" date="2019-01" db="EMBL/GenBank/DDBJ databases">
        <authorList>
            <person name="Chen W.-M."/>
        </authorList>
    </citation>
    <scope>NUCLEOTIDE SEQUENCE [LARGE SCALE GENOMIC DNA]</scope>
    <source>
        <strain evidence="2 3">TER-1</strain>
    </source>
</reference>
<gene>
    <name evidence="2" type="ORF">EOE48_19705</name>
</gene>
<protein>
    <submittedName>
        <fullName evidence="2">Uncharacterized protein</fullName>
    </submittedName>
</protein>
<keyword evidence="1" id="KW-0732">Signal</keyword>
<dbReference type="OrthoDB" id="7992206at2"/>
<evidence type="ECO:0000313" key="3">
    <source>
        <dbReference type="Proteomes" id="UP000286997"/>
    </source>
</evidence>
<evidence type="ECO:0000256" key="1">
    <source>
        <dbReference type="SAM" id="SignalP"/>
    </source>
</evidence>
<name>A0A437NZQ6_9HYPH</name>
<dbReference type="Proteomes" id="UP000286997">
    <property type="component" value="Unassembled WGS sequence"/>
</dbReference>
<sequence length="144" mass="14878">MNAIRPLAAALLLLPFVAGEASAACTRRIVNRSALTLVASQDGGPAFVVPPGHARTVRLAAPGRFDLAATCPAAGFLPGETVAQGSFAYEAILDRCYIRFGTDALNAEFGRGTLGLQSTAPFTVNNPRQGDIVLGPVAEACLPQ</sequence>
<accession>A0A437NZQ6</accession>
<keyword evidence="3" id="KW-1185">Reference proteome</keyword>
<dbReference type="RefSeq" id="WP_127732307.1">
    <property type="nucleotide sequence ID" value="NZ_SACP01000021.1"/>
</dbReference>